<dbReference type="PIRSF" id="PIRSF029347">
    <property type="entry name" value="RecF"/>
    <property type="match status" value="1"/>
</dbReference>
<gene>
    <name evidence="2" type="ORF">AVO44_12410</name>
</gene>
<feature type="domain" description="ATPase AAA-type core" evidence="1">
    <location>
        <begin position="23"/>
        <end position="344"/>
    </location>
</feature>
<dbReference type="InterPro" id="IPR003959">
    <property type="entry name" value="ATPase_AAA_core"/>
</dbReference>
<dbReference type="Gene3D" id="3.40.50.300">
    <property type="entry name" value="P-loop containing nucleotide triphosphate hydrolases"/>
    <property type="match status" value="2"/>
</dbReference>
<dbReference type="PANTHER" id="PTHR32182">
    <property type="entry name" value="DNA REPLICATION AND REPAIR PROTEIN RECF"/>
    <property type="match status" value="1"/>
</dbReference>
<protein>
    <submittedName>
        <fullName evidence="2">ATP-binding protein</fullName>
    </submittedName>
</protein>
<evidence type="ECO:0000313" key="3">
    <source>
        <dbReference type="Proteomes" id="UP000053690"/>
    </source>
</evidence>
<evidence type="ECO:0000259" key="1">
    <source>
        <dbReference type="Pfam" id="PF13304"/>
    </source>
</evidence>
<dbReference type="Pfam" id="PF13304">
    <property type="entry name" value="AAA_21"/>
    <property type="match status" value="1"/>
</dbReference>
<dbReference type="FunFam" id="3.40.50.300:FF:002708">
    <property type="entry name" value="FeS assembly ATPase SufC"/>
    <property type="match status" value="1"/>
</dbReference>
<keyword evidence="3" id="KW-1185">Reference proteome</keyword>
<dbReference type="GO" id="GO:0000731">
    <property type="term" value="P:DNA synthesis involved in DNA repair"/>
    <property type="evidence" value="ECO:0007669"/>
    <property type="project" value="TreeGrafter"/>
</dbReference>
<dbReference type="EMBL" id="LQBP01000006">
    <property type="protein sequence ID" value="KUJ78512.1"/>
    <property type="molecule type" value="Genomic_DNA"/>
</dbReference>
<sequence>MLVTVAVAGYRSLRNLVLPLAPLTVITGGNGVGKSSLYRALRMLGEVSQGSVISTLASEGGLGSTMWAGPEVLSRGMKTGEVPITGTTRSKPVGLRLGFASEDYGYAVELGLPAETSAFSNDPEIKSEALWIGETLSRHNALAERRGPCVRVRSEYGSWNQAATNLPPFDSMMTHAADPNNALELLHLRDRMRNWRFYDQLRTDREAPARRQQVGTRTPILASDGSDLAAAIETIREIGDLATLEKTIMDAFPGSSIEVHAKGGLFSLKMKQHGLLRPLSTAELSDGTLRYLLLVAALLTPRPPSLMVLNEPETSLHPDLIPPLARLVKEASARSQIIVVSHNRALAKALSKGNALTHHLGKATGETFVEAAEPIPWSWPKR</sequence>
<dbReference type="InterPro" id="IPR027417">
    <property type="entry name" value="P-loop_NTPase"/>
</dbReference>
<dbReference type="Proteomes" id="UP000053690">
    <property type="component" value="Unassembled WGS sequence"/>
</dbReference>
<organism evidence="2 3">
    <name type="scientific">Ruegeria profundi</name>
    <dbReference type="NCBI Taxonomy" id="1685378"/>
    <lineage>
        <taxon>Bacteria</taxon>
        <taxon>Pseudomonadati</taxon>
        <taxon>Pseudomonadota</taxon>
        <taxon>Alphaproteobacteria</taxon>
        <taxon>Rhodobacterales</taxon>
        <taxon>Roseobacteraceae</taxon>
        <taxon>Ruegeria</taxon>
    </lineage>
</organism>
<dbReference type="GO" id="GO:0005524">
    <property type="term" value="F:ATP binding"/>
    <property type="evidence" value="ECO:0007669"/>
    <property type="project" value="UniProtKB-KW"/>
</dbReference>
<dbReference type="OrthoDB" id="7596665at2"/>
<dbReference type="GO" id="GO:0016887">
    <property type="term" value="F:ATP hydrolysis activity"/>
    <property type="evidence" value="ECO:0007669"/>
    <property type="project" value="InterPro"/>
</dbReference>
<dbReference type="GO" id="GO:0006302">
    <property type="term" value="P:double-strand break repair"/>
    <property type="evidence" value="ECO:0007669"/>
    <property type="project" value="TreeGrafter"/>
</dbReference>
<dbReference type="InterPro" id="IPR014555">
    <property type="entry name" value="RecF-like"/>
</dbReference>
<dbReference type="RefSeq" id="WP_068337445.1">
    <property type="nucleotide sequence ID" value="NZ_LQBP01000006.1"/>
</dbReference>
<accession>A0A0X3TS15</accession>
<evidence type="ECO:0000313" key="2">
    <source>
        <dbReference type="EMBL" id="KUJ78512.1"/>
    </source>
</evidence>
<dbReference type="SUPFAM" id="SSF52540">
    <property type="entry name" value="P-loop containing nucleoside triphosphate hydrolases"/>
    <property type="match status" value="1"/>
</dbReference>
<dbReference type="AlphaFoldDB" id="A0A0X3TS15"/>
<dbReference type="STRING" id="1685378.AVO44_12410"/>
<reference evidence="3" key="1">
    <citation type="submission" date="2015-12" db="EMBL/GenBank/DDBJ databases">
        <authorList>
            <person name="Zhang G."/>
            <person name="Stingl U."/>
        </authorList>
    </citation>
    <scope>NUCLEOTIDE SEQUENCE [LARGE SCALE GENOMIC DNA]</scope>
    <source>
        <strain evidence="3">ZGT108</strain>
    </source>
</reference>
<keyword evidence="2" id="KW-0067">ATP-binding</keyword>
<dbReference type="FunFam" id="3.40.50.300:FF:002534">
    <property type="entry name" value="Putative RecF protein"/>
    <property type="match status" value="1"/>
</dbReference>
<dbReference type="PANTHER" id="PTHR32182:SF25">
    <property type="entry name" value="SLR1056 PROTEIN"/>
    <property type="match status" value="1"/>
</dbReference>
<dbReference type="CDD" id="cd00267">
    <property type="entry name" value="ABC_ATPase"/>
    <property type="match status" value="1"/>
</dbReference>
<comment type="caution">
    <text evidence="2">The sequence shown here is derived from an EMBL/GenBank/DDBJ whole genome shotgun (WGS) entry which is preliminary data.</text>
</comment>
<proteinExistence type="predicted"/>
<keyword evidence="2" id="KW-0547">Nucleotide-binding</keyword>
<name>A0A0X3TS15_9RHOB</name>